<accession>D7D877</accession>
<feature type="transmembrane region" description="Helical" evidence="1">
    <location>
        <begin position="209"/>
        <end position="229"/>
    </location>
</feature>
<evidence type="ECO:0000313" key="2">
    <source>
        <dbReference type="EMBL" id="ADI31973.1"/>
    </source>
</evidence>
<keyword evidence="3" id="KW-1185">Reference proteome</keyword>
<organism evidence="2 3">
    <name type="scientific">Staphylothermus hellenicus (strain DSM 12710 / JCM 10830 / BK20S6-10-b1 / P8)</name>
    <dbReference type="NCBI Taxonomy" id="591019"/>
    <lineage>
        <taxon>Archaea</taxon>
        <taxon>Thermoproteota</taxon>
        <taxon>Thermoprotei</taxon>
        <taxon>Desulfurococcales</taxon>
        <taxon>Desulfurococcaceae</taxon>
        <taxon>Staphylothermus</taxon>
    </lineage>
</organism>
<evidence type="ECO:0000256" key="1">
    <source>
        <dbReference type="SAM" id="Phobius"/>
    </source>
</evidence>
<sequence>MLSFMEGRSSLIILPYNSSNNMGECIGIRVHAGKIIVGNRSLNIEIIYMDREDYVENIDHYPHKCLFNNNASEIVSISSFVSQRLGVKLGSNISICVDGECRSYKVGYIHGGRGLYSSSIIVLTSREVFWRKGSGKLYWVCRINSGSEINSFLNQLTNYISSYTYGFTYLVALTYFPIMYLGYRRAINMVHGDLDVLHSLGVSWGKTRLALGIVLSVAGLLMIVYGIGLGVLFMHLSFYILRFFGIIITIRPLPSMSSMFTITVVYALVSVASIMLALNKIGGKD</sequence>
<reference evidence="2 3" key="2">
    <citation type="journal article" date="2011" name="Stand. Genomic Sci.">
        <title>Complete genome sequence of Staphylothermus hellenicus P8.</title>
        <authorList>
            <person name="Anderson I."/>
            <person name="Wirth R."/>
            <person name="Lucas S."/>
            <person name="Copeland A."/>
            <person name="Lapidus A."/>
            <person name="Cheng J.F."/>
            <person name="Goodwin L."/>
            <person name="Pitluck S."/>
            <person name="Davenport K."/>
            <person name="Detter J.C."/>
            <person name="Han C."/>
            <person name="Tapia R."/>
            <person name="Land M."/>
            <person name="Hauser L."/>
            <person name="Pati A."/>
            <person name="Mikhailova N."/>
            <person name="Woyke T."/>
            <person name="Klenk H.P."/>
            <person name="Kyrpides N."/>
            <person name="Ivanova N."/>
        </authorList>
    </citation>
    <scope>NUCLEOTIDE SEQUENCE [LARGE SCALE GENOMIC DNA]</scope>
    <source>
        <strain evidence="3">DSM 12710 / JCM 10830 / BK20S6-10-b1 / P8</strain>
    </source>
</reference>
<keyword evidence="1" id="KW-1133">Transmembrane helix</keyword>
<dbReference type="AlphaFoldDB" id="D7D877"/>
<evidence type="ECO:0008006" key="4">
    <source>
        <dbReference type="Google" id="ProtNLM"/>
    </source>
</evidence>
<keyword evidence="1" id="KW-0472">Membrane</keyword>
<reference evidence="3" key="1">
    <citation type="submission" date="2010-05" db="EMBL/GenBank/DDBJ databases">
        <title>Complete sequence of Staphylothermus hellenicus DSM 12710.</title>
        <authorList>
            <consortium name="US DOE Joint Genome Institute"/>
            <person name="Lucas S."/>
            <person name="Copeland A."/>
            <person name="Lapidus A."/>
            <person name="Cheng J.-F."/>
            <person name="Bruce D."/>
            <person name="Goodwin L."/>
            <person name="Pitluck S."/>
            <person name="Davenport K."/>
            <person name="Detter J.C."/>
            <person name="Han C."/>
            <person name="Tapia R."/>
            <person name="Larimer F."/>
            <person name="Land M."/>
            <person name="Hauser L."/>
            <person name="Kyrpides N."/>
            <person name="Mikhailova N."/>
            <person name="Anderson I.J."/>
            <person name="Woyke T."/>
        </authorList>
    </citation>
    <scope>NUCLEOTIDE SEQUENCE [LARGE SCALE GENOMIC DNA]</scope>
    <source>
        <strain evidence="3">DSM 12710 / JCM 10830 / BK20S6-10-b1 / P8</strain>
    </source>
</reference>
<dbReference type="HOGENOM" id="CLU_975283_0_0_2"/>
<gene>
    <name evidence="2" type="ordered locus">Shell_0863</name>
</gene>
<name>D7D877_STAHD</name>
<proteinExistence type="predicted"/>
<protein>
    <recommendedName>
        <fullName evidence="4">ABC3 transporter permease protein domain-containing protein</fullName>
    </recommendedName>
</protein>
<keyword evidence="1" id="KW-0812">Transmembrane</keyword>
<feature type="transmembrane region" description="Helical" evidence="1">
    <location>
        <begin position="163"/>
        <end position="183"/>
    </location>
</feature>
<feature type="transmembrane region" description="Helical" evidence="1">
    <location>
        <begin position="259"/>
        <end position="278"/>
    </location>
</feature>
<dbReference type="EMBL" id="CP002051">
    <property type="protein sequence ID" value="ADI31973.1"/>
    <property type="molecule type" value="Genomic_DNA"/>
</dbReference>
<dbReference type="STRING" id="591019.Shell_0863"/>
<dbReference type="Proteomes" id="UP000002573">
    <property type="component" value="Chromosome"/>
</dbReference>
<evidence type="ECO:0000313" key="3">
    <source>
        <dbReference type="Proteomes" id="UP000002573"/>
    </source>
</evidence>
<dbReference type="KEGG" id="shc:Shell_0863"/>